<feature type="signal peptide" evidence="1">
    <location>
        <begin position="1"/>
        <end position="19"/>
    </location>
</feature>
<dbReference type="PROSITE" id="PS51257">
    <property type="entry name" value="PROKAR_LIPOPROTEIN"/>
    <property type="match status" value="1"/>
</dbReference>
<dbReference type="EMBL" id="JABAIL010000004">
    <property type="protein sequence ID" value="NLR92349.1"/>
    <property type="molecule type" value="Genomic_DNA"/>
</dbReference>
<accession>A0A7X8SLB4</accession>
<keyword evidence="3" id="KW-1185">Reference proteome</keyword>
<dbReference type="RefSeq" id="WP_168883063.1">
    <property type="nucleotide sequence ID" value="NZ_JABAIL010000004.1"/>
</dbReference>
<organism evidence="2 3">
    <name type="scientific">Flammeovirga agarivorans</name>
    <dbReference type="NCBI Taxonomy" id="2726742"/>
    <lineage>
        <taxon>Bacteria</taxon>
        <taxon>Pseudomonadati</taxon>
        <taxon>Bacteroidota</taxon>
        <taxon>Cytophagia</taxon>
        <taxon>Cytophagales</taxon>
        <taxon>Flammeovirgaceae</taxon>
        <taxon>Flammeovirga</taxon>
    </lineage>
</organism>
<feature type="chain" id="PRO_5031038306" description="YD repeat-containing protein" evidence="1">
    <location>
        <begin position="20"/>
        <end position="309"/>
    </location>
</feature>
<gene>
    <name evidence="2" type="ORF">HGP29_14105</name>
</gene>
<keyword evidence="1" id="KW-0732">Signal</keyword>
<proteinExistence type="predicted"/>
<sequence length="309" mass="35502">MLKLKNTLFILFIAVFVFSCSDDEDSGPNYNTSPVAADCKLSSYVYSASVDSSDVNFQDFVNRKTYTYQEEQLVSYSDQINYSFLDTTGNTQSIEQEVEYSFEYSGNELTRVLIGSDEILSVTYLDGKPHMLSAEAVDGSVLEFVFGYDEQNRIKYIYNREDENSDIEEVDHYEFSYNGDSDVLEFSYIEDGLAVLINDYQYENTMRNPMQGLVFYIISIFETSFQNDGFFFGDASRFSSSITKFYRVSIYNINSEAYERSSYIEGDYSEDMDYDKNENNYPTSGVYNYNISEGTSVAISETFGYTNCQ</sequence>
<evidence type="ECO:0000313" key="3">
    <source>
        <dbReference type="Proteomes" id="UP000585050"/>
    </source>
</evidence>
<dbReference type="AlphaFoldDB" id="A0A7X8SLB4"/>
<comment type="caution">
    <text evidence="2">The sequence shown here is derived from an EMBL/GenBank/DDBJ whole genome shotgun (WGS) entry which is preliminary data.</text>
</comment>
<reference evidence="2 3" key="1">
    <citation type="submission" date="2020-04" db="EMBL/GenBank/DDBJ databases">
        <title>Flammeovirga sp. SR4, a novel species isolated from seawater.</title>
        <authorList>
            <person name="Wang X."/>
        </authorList>
    </citation>
    <scope>NUCLEOTIDE SEQUENCE [LARGE SCALE GENOMIC DNA]</scope>
    <source>
        <strain evidence="2 3">SR4</strain>
    </source>
</reference>
<evidence type="ECO:0008006" key="4">
    <source>
        <dbReference type="Google" id="ProtNLM"/>
    </source>
</evidence>
<dbReference type="Proteomes" id="UP000585050">
    <property type="component" value="Unassembled WGS sequence"/>
</dbReference>
<evidence type="ECO:0000313" key="2">
    <source>
        <dbReference type="EMBL" id="NLR92349.1"/>
    </source>
</evidence>
<evidence type="ECO:0000256" key="1">
    <source>
        <dbReference type="SAM" id="SignalP"/>
    </source>
</evidence>
<name>A0A7X8SLB4_9BACT</name>
<protein>
    <recommendedName>
        <fullName evidence="4">YD repeat-containing protein</fullName>
    </recommendedName>
</protein>